<evidence type="ECO:0000313" key="3">
    <source>
        <dbReference type="Proteomes" id="UP000093902"/>
    </source>
</evidence>
<protein>
    <recommendedName>
        <fullName evidence="1">DUF4132 domain-containing protein</fullName>
    </recommendedName>
</protein>
<evidence type="ECO:0000259" key="1">
    <source>
        <dbReference type="Pfam" id="PF13569"/>
    </source>
</evidence>
<name>A0A1A0R1Y7_MYCPR</name>
<dbReference type="RefSeq" id="WP_064933266.1">
    <property type="nucleotide sequence ID" value="NZ_LZSO01000029.1"/>
</dbReference>
<comment type="caution">
    <text evidence="2">The sequence shown here is derived from an EMBL/GenBank/DDBJ whole genome shotgun (WGS) entry which is preliminary data.</text>
</comment>
<proteinExistence type="predicted"/>
<evidence type="ECO:0000313" key="2">
    <source>
        <dbReference type="EMBL" id="OBB27779.1"/>
    </source>
</evidence>
<feature type="domain" description="DUF4132" evidence="1">
    <location>
        <begin position="200"/>
        <end position="340"/>
    </location>
</feature>
<dbReference type="OrthoDB" id="9763697at2"/>
<organism evidence="2 3">
    <name type="scientific">Mycolicibacterium peregrinum</name>
    <name type="common">Mycobacterium peregrinum</name>
    <dbReference type="NCBI Taxonomy" id="43304"/>
    <lineage>
        <taxon>Bacteria</taxon>
        <taxon>Bacillati</taxon>
        <taxon>Actinomycetota</taxon>
        <taxon>Actinomycetes</taxon>
        <taxon>Mycobacteriales</taxon>
        <taxon>Mycobacteriaceae</taxon>
        <taxon>Mycolicibacterium</taxon>
    </lineage>
</organism>
<gene>
    <name evidence="2" type="ORF">A5792_23350</name>
</gene>
<accession>A0A1A0R1Y7</accession>
<reference evidence="3" key="1">
    <citation type="submission" date="2016-06" db="EMBL/GenBank/DDBJ databases">
        <authorList>
            <person name="Sutton G."/>
            <person name="Brinkac L."/>
            <person name="Sanka R."/>
            <person name="Adams M."/>
            <person name="Lau E."/>
            <person name="Mehaffy C."/>
            <person name="Tameris M."/>
            <person name="Hatherill M."/>
            <person name="Hanekom W."/>
            <person name="Mahomed H."/>
            <person name="Mcshane H."/>
        </authorList>
    </citation>
    <scope>NUCLEOTIDE SEQUENCE [LARGE SCALE GENOMIC DNA]</scope>
    <source>
        <strain evidence="3">852002-51209_SCH5440388</strain>
    </source>
</reference>
<dbReference type="InterPro" id="IPR025406">
    <property type="entry name" value="DUF4132"/>
</dbReference>
<dbReference type="Pfam" id="PF13569">
    <property type="entry name" value="DUF4132"/>
    <property type="match status" value="1"/>
</dbReference>
<dbReference type="Proteomes" id="UP000093902">
    <property type="component" value="Unassembled WGS sequence"/>
</dbReference>
<dbReference type="AlphaFoldDB" id="A0A1A0R1Y7"/>
<dbReference type="EMBL" id="LZSO01000029">
    <property type="protein sequence ID" value="OBB27779.1"/>
    <property type="molecule type" value="Genomic_DNA"/>
</dbReference>
<sequence>MTDGFLEELEANGEVRLGLPAANALGMLRSEWLIVGQDHDVLRALIEQLSKDPEYLQVARRILTIADSRLAAIHDGTERFVADKAFTAADARVIERAALVALSLDADWAEPIPRILGRAAIAPEAAAKSAPSQAAAFALARAIMAAPTPESVAGLADTTRDVRHAGIKKKFTRYTKEARRAIAGRPDVALRLPFETAPTKAQLTTWTKSLEAGWLASASWSYPTWVDAAFAVPVAPISASLVWQAVDGPAFLGAPGDFADAAGEPVTVSATSTIRLWHPAAATHAERDAWRLRVRNLQLVQPFAQVFREHYASADADRLIEDHAVLNGRQLTGLYRAEGWTSGAQESISRRVGAVGAEMWFDSPVYPGSGVETCSALGMRVGAPGMAADGSVTIAAEGCDDLPALSEIIRSADLILSASTVAIEGASEFGCAAPQSPSGVLATRRVILEHVLAEFESAEPVRIGQRHIEVNGFRISLATGRVTRDGDPVDITPKKRHGMWQPASDRLLTTIVGTVAALLD</sequence>